<reference evidence="2 3" key="1">
    <citation type="submission" date="2016-10" db="EMBL/GenBank/DDBJ databases">
        <authorList>
            <person name="de Groot N.N."/>
        </authorList>
    </citation>
    <scope>NUCLEOTIDE SEQUENCE [LARGE SCALE GENOMIC DNA]</scope>
    <source>
        <strain evidence="2 3">CGMCC 1.7659</strain>
    </source>
</reference>
<protein>
    <submittedName>
        <fullName evidence="2">PhnB protein</fullName>
    </submittedName>
</protein>
<keyword evidence="3" id="KW-1185">Reference proteome</keyword>
<dbReference type="InterPro" id="IPR028973">
    <property type="entry name" value="PhnB-like"/>
</dbReference>
<dbReference type="AlphaFoldDB" id="A0A1I4ZUS0"/>
<dbReference type="CDD" id="cd06588">
    <property type="entry name" value="PhnB_like"/>
    <property type="match status" value="1"/>
</dbReference>
<dbReference type="PANTHER" id="PTHR33990:SF1">
    <property type="entry name" value="PROTEIN YJDN"/>
    <property type="match status" value="1"/>
</dbReference>
<evidence type="ECO:0000313" key="2">
    <source>
        <dbReference type="EMBL" id="SFN53982.1"/>
    </source>
</evidence>
<dbReference type="EMBL" id="FOVF01000029">
    <property type="protein sequence ID" value="SFN53982.1"/>
    <property type="molecule type" value="Genomic_DNA"/>
</dbReference>
<dbReference type="STRING" id="578942.SAMN05216289_12921"/>
<dbReference type="Gene3D" id="3.10.180.10">
    <property type="entry name" value="2,3-Dihydroxybiphenyl 1,2-Dioxygenase, domain 1"/>
    <property type="match status" value="1"/>
</dbReference>
<organism evidence="2 3">
    <name type="scientific">Dokdonella immobilis</name>
    <dbReference type="NCBI Taxonomy" id="578942"/>
    <lineage>
        <taxon>Bacteria</taxon>
        <taxon>Pseudomonadati</taxon>
        <taxon>Pseudomonadota</taxon>
        <taxon>Gammaproteobacteria</taxon>
        <taxon>Lysobacterales</taxon>
        <taxon>Rhodanobacteraceae</taxon>
        <taxon>Dokdonella</taxon>
    </lineage>
</organism>
<accession>A0A1I4ZUS0</accession>
<dbReference type="SUPFAM" id="SSF54593">
    <property type="entry name" value="Glyoxalase/Bleomycin resistance protein/Dihydroxybiphenyl dioxygenase"/>
    <property type="match status" value="1"/>
</dbReference>
<evidence type="ECO:0000313" key="3">
    <source>
        <dbReference type="Proteomes" id="UP000198575"/>
    </source>
</evidence>
<dbReference type="InterPro" id="IPR029068">
    <property type="entry name" value="Glyas_Bleomycin-R_OHBP_Dase"/>
</dbReference>
<name>A0A1I4ZUS0_9GAMM</name>
<dbReference type="RefSeq" id="WP_092409769.1">
    <property type="nucleotide sequence ID" value="NZ_FOVF01000029.1"/>
</dbReference>
<feature type="domain" description="PhnB-like" evidence="1">
    <location>
        <begin position="3"/>
        <end position="133"/>
    </location>
</feature>
<proteinExistence type="predicted"/>
<dbReference type="OrthoDB" id="9795306at2"/>
<gene>
    <name evidence="2" type="ORF">SAMN05216289_12921</name>
</gene>
<dbReference type="Pfam" id="PF06983">
    <property type="entry name" value="3-dmu-9_3-mt"/>
    <property type="match status" value="1"/>
</dbReference>
<evidence type="ECO:0000259" key="1">
    <source>
        <dbReference type="Pfam" id="PF06983"/>
    </source>
</evidence>
<sequence length="141" mass="15161">MHIQPYLYFDGRCDEAIEFYRKNLGAEVLMLMRFGEAPDGDGCTGPMPPADKVMHACLQVGDSQVLCSDGFAAGNPEFKGVSLSLNADDDAHARRLFDALADGGKVQMALAESFFATSFGMLTDRFGVAWIIVVSKPGFGG</sequence>
<dbReference type="Proteomes" id="UP000198575">
    <property type="component" value="Unassembled WGS sequence"/>
</dbReference>
<dbReference type="PANTHER" id="PTHR33990">
    <property type="entry name" value="PROTEIN YJDN-RELATED"/>
    <property type="match status" value="1"/>
</dbReference>